<reference evidence="1" key="1">
    <citation type="submission" date="2021-07" db="EMBL/GenBank/DDBJ databases">
        <title>Draft genome of Mortierella alpina, strain LL118, isolated from an aspen leaf litter sample.</title>
        <authorList>
            <person name="Yang S."/>
            <person name="Vinatzer B.A."/>
        </authorList>
    </citation>
    <scope>NUCLEOTIDE SEQUENCE</scope>
    <source>
        <strain evidence="1">LL118</strain>
    </source>
</reference>
<evidence type="ECO:0000313" key="2">
    <source>
        <dbReference type="Proteomes" id="UP000717515"/>
    </source>
</evidence>
<organism evidence="1 2">
    <name type="scientific">Mortierella alpina</name>
    <name type="common">Oleaginous fungus</name>
    <name type="synonym">Mortierella renispora</name>
    <dbReference type="NCBI Taxonomy" id="64518"/>
    <lineage>
        <taxon>Eukaryota</taxon>
        <taxon>Fungi</taxon>
        <taxon>Fungi incertae sedis</taxon>
        <taxon>Mucoromycota</taxon>
        <taxon>Mortierellomycotina</taxon>
        <taxon>Mortierellomycetes</taxon>
        <taxon>Mortierellales</taxon>
        <taxon>Mortierellaceae</taxon>
        <taxon>Mortierella</taxon>
    </lineage>
</organism>
<comment type="caution">
    <text evidence="1">The sequence shown here is derived from an EMBL/GenBank/DDBJ whole genome shotgun (WGS) entry which is preliminary data.</text>
</comment>
<protein>
    <submittedName>
        <fullName evidence="1">Uncharacterized protein</fullName>
    </submittedName>
</protein>
<sequence>MEKDRYIKFSNDGLHRALLAPLSPVRKVMQNILTADEDLVFEFFFAKTRHAKVTVPMNDYKEDKDGMRTRLKHMWAETKGTRYMFDTTRRKPPPLPPGVPDSPLRGVAMLGGKKPLPQMVQQRLADNRATLHVAGIDPGEWKRIQWDNAKAQKAENAHAFDAILRSVHGSTRFDTLQIDPRTGYCKNLVIVIGNGDLKSGVGKPSKHTSLIRELIPQAIRTHNALQPASHYSSNPFSMFAGDDPRIRNKPGEVFQSSFPKPSQDSSESDLISPALNYNGFVDTALQAYNHHHHLKLRPDDIWMTILSQFNLCVNANAETMRHHFVAHSGKKKLEIRTGGDRYTVDFGSLAKQMTGLIQENVVDPVLQKWIIPDFTTTTADDIVVSSILMMSTLKKYFEYKITLMCGLPAVTLLGERSDWEKLLRRAEKLSEYGEATTKWRDLLRPVLAGFVKTFSDPEAQETKDFWQRIASYSGGGSGPTYLSGWITAFLFFDADGKNLHEQRHYDVWTAQPVLGLNLDGATFHVVDTSDIPPAYSDVPVLLNDNGVEIKTTMVAGLMGMRVSGKNDVVQPQSAWWIAEDPSQETTALTETSHAS</sequence>
<dbReference type="PANTHER" id="PTHR31252:SF11">
    <property type="entry name" value="DUF4419 DOMAIN-CONTAINING PROTEIN"/>
    <property type="match status" value="1"/>
</dbReference>
<name>A0A9P8A0G6_MORAP</name>
<dbReference type="PANTHER" id="PTHR31252">
    <property type="entry name" value="DUF4419 DOMAIN-CONTAINING PROTEIN"/>
    <property type="match status" value="1"/>
</dbReference>
<dbReference type="Proteomes" id="UP000717515">
    <property type="component" value="Unassembled WGS sequence"/>
</dbReference>
<dbReference type="AlphaFoldDB" id="A0A9P8A0G6"/>
<dbReference type="Gene3D" id="1.20.120.1060">
    <property type="match status" value="1"/>
</dbReference>
<evidence type="ECO:0000313" key="1">
    <source>
        <dbReference type="EMBL" id="KAG9322097.1"/>
    </source>
</evidence>
<accession>A0A9P8A0G6</accession>
<gene>
    <name evidence="1" type="ORF">KVV02_005581</name>
</gene>
<proteinExistence type="predicted"/>
<dbReference type="InterPro" id="IPR025533">
    <property type="entry name" value="DUF4419"/>
</dbReference>
<dbReference type="EMBL" id="JAIFTL010000166">
    <property type="protein sequence ID" value="KAG9322097.1"/>
    <property type="molecule type" value="Genomic_DNA"/>
</dbReference>
<dbReference type="Pfam" id="PF14388">
    <property type="entry name" value="DUF4419"/>
    <property type="match status" value="1"/>
</dbReference>